<feature type="region of interest" description="Disordered" evidence="1">
    <location>
        <begin position="34"/>
        <end position="98"/>
    </location>
</feature>
<feature type="compositionally biased region" description="Polar residues" evidence="1">
    <location>
        <begin position="39"/>
        <end position="57"/>
    </location>
</feature>
<protein>
    <recommendedName>
        <fullName evidence="2">G-patch domain-containing protein</fullName>
    </recommendedName>
</protein>
<dbReference type="Pfam" id="PF01585">
    <property type="entry name" value="G-patch"/>
    <property type="match status" value="1"/>
</dbReference>
<feature type="compositionally biased region" description="Acidic residues" evidence="1">
    <location>
        <begin position="67"/>
        <end position="81"/>
    </location>
</feature>
<feature type="domain" description="G-patch" evidence="2">
    <location>
        <begin position="105"/>
        <end position="151"/>
    </location>
</feature>
<reference evidence="3 4" key="1">
    <citation type="submission" date="2024-01" db="EMBL/GenBank/DDBJ databases">
        <authorList>
            <consortium name="Genoscope - CEA"/>
            <person name="William W."/>
        </authorList>
    </citation>
    <scope>NUCLEOTIDE SEQUENCE [LARGE SCALE GENOMIC DNA]</scope>
    <source>
        <strain evidence="3 4">29B2s-10</strain>
    </source>
</reference>
<dbReference type="PROSITE" id="PS50174">
    <property type="entry name" value="G_PATCH"/>
    <property type="match status" value="1"/>
</dbReference>
<evidence type="ECO:0000256" key="1">
    <source>
        <dbReference type="SAM" id="MobiDB-lite"/>
    </source>
</evidence>
<dbReference type="InterPro" id="IPR000467">
    <property type="entry name" value="G_patch_dom"/>
</dbReference>
<keyword evidence="4" id="KW-1185">Reference proteome</keyword>
<dbReference type="EMBL" id="OZ004257">
    <property type="protein sequence ID" value="CAK7909102.1"/>
    <property type="molecule type" value="Genomic_DNA"/>
</dbReference>
<dbReference type="PANTHER" id="PTHR23329">
    <property type="entry name" value="TUFTELIN-INTERACTING PROTEIN 11-RELATED"/>
    <property type="match status" value="1"/>
</dbReference>
<sequence length="696" mass="79800">MNCRTNVQHQSTLNYNKKVIQYLYTMQFTRAGTAGGDSNGSPLESNGGQSGKMSMSMHSLGRSLSDGYDDYYDEEEEEGGEEQVTSIHDKNKIPDNTIDQSTLSRYGIGAQLLMKMGYQQGKGLGVKEEGIVNPIETKLRPQGLGVGGVKERDDISDEDSNSKGRIVDMDLDSSDDEQESPKLPRYDLYSRIQTLEKLGVNVPIQYKEISDNIDREPVQTVEKVYLHLKSLVDELQAVVAEEEFLQFKINGLQGDEQRQSREIQSSEYLLVILEEEVAKIGDNLEKLTLVLQEMTQEKYAVVEDLPSIFTSVAMLGIDTCDIERLKIWCKLYQQVDGGGVSGDYWDALVFRQMQTQYDNVPTVDSLSTWHQNGAVFINHERAIDLLVSEHVMPQLVEQVEKWDGQGSSILSIVEYFPYMDERISAELVQRVYEQCIKFSEREPPSLESKRAEWVESMRLIFEFWSPLFDQYHQDTHRLHCSILESVCSSFKRDFAQVEALLSISPFLTEIKMEIILQFQWFNPWICRIREMGIERSFYFKYWWDWWNARVGKLSDVVGKMIVWYFSVALDSMVNNEIKVDLPSLQGDTLPSITMTLTYQDDKPSRTKSTPQIIDANGIPSYRLMTTFKDVLEEYCSKNELLLAAGASSIERQLYKLSGGGRTMTVYIEEDVLWIEKDTKGVFSPINIDELRDIFYG</sequence>
<dbReference type="PANTHER" id="PTHR23329:SF16">
    <property type="entry name" value="G-PATCH DOMAIN-CONTAINING PROTEIN"/>
    <property type="match status" value="1"/>
</dbReference>
<evidence type="ECO:0000313" key="3">
    <source>
        <dbReference type="EMBL" id="CAK7909102.1"/>
    </source>
</evidence>
<name>A0ABP0EDF6_9ASCO</name>
<evidence type="ECO:0000313" key="4">
    <source>
        <dbReference type="Proteomes" id="UP001497600"/>
    </source>
</evidence>
<dbReference type="SMART" id="SM00443">
    <property type="entry name" value="G_patch"/>
    <property type="match status" value="1"/>
</dbReference>
<organism evidence="3 4">
    <name type="scientific">[Candida] anglica</name>
    <dbReference type="NCBI Taxonomy" id="148631"/>
    <lineage>
        <taxon>Eukaryota</taxon>
        <taxon>Fungi</taxon>
        <taxon>Dikarya</taxon>
        <taxon>Ascomycota</taxon>
        <taxon>Saccharomycotina</taxon>
        <taxon>Pichiomycetes</taxon>
        <taxon>Debaryomycetaceae</taxon>
        <taxon>Kurtzmaniella</taxon>
    </lineage>
</organism>
<gene>
    <name evidence="3" type="ORF">CAAN4_E13212</name>
</gene>
<proteinExistence type="predicted"/>
<evidence type="ECO:0000259" key="2">
    <source>
        <dbReference type="PROSITE" id="PS50174"/>
    </source>
</evidence>
<feature type="compositionally biased region" description="Acidic residues" evidence="1">
    <location>
        <begin position="169"/>
        <end position="178"/>
    </location>
</feature>
<feature type="region of interest" description="Disordered" evidence="1">
    <location>
        <begin position="142"/>
        <end position="183"/>
    </location>
</feature>
<dbReference type="Proteomes" id="UP001497600">
    <property type="component" value="Chromosome E"/>
</dbReference>
<dbReference type="InterPro" id="IPR045211">
    <property type="entry name" value="TFP11/STIP/Ntr1"/>
</dbReference>
<accession>A0ABP0EDF6</accession>